<dbReference type="InterPro" id="IPR011006">
    <property type="entry name" value="CheY-like_superfamily"/>
</dbReference>
<feature type="domain" description="GGDEF" evidence="3">
    <location>
        <begin position="177"/>
        <end position="311"/>
    </location>
</feature>
<accession>A0A926WHT3</accession>
<dbReference type="Proteomes" id="UP000662185">
    <property type="component" value="Unassembled WGS sequence"/>
</dbReference>
<keyword evidence="1" id="KW-0597">Phosphoprotein</keyword>
<dbReference type="PANTHER" id="PTHR45138:SF9">
    <property type="entry name" value="DIGUANYLATE CYCLASE DGCM-RELATED"/>
    <property type="match status" value="1"/>
</dbReference>
<dbReference type="PANTHER" id="PTHR45138">
    <property type="entry name" value="REGULATORY COMPONENTS OF SENSORY TRANSDUCTION SYSTEM"/>
    <property type="match status" value="1"/>
</dbReference>
<sequence length="311" mass="35551">MQAILERNKSLVLIVDDEAFNRQELRLALEQEGYQVAEAKNGAEAINVFRQTRPDLVIMDALMPQMDGFECCHKLLSVDSNKYTPVFMITVLEDKQSIDYAFQVGAEDYLIKPIHWPILRQRVKRSIEQSQLQQKLLIDNQQLQQLVNVDALTQVANRRRFDEYLSLEWQCQIRDQQPISFILCDVDFFKSYNDTYGHILGDRCLYDIAQAIKNVVQRPGDLVARYGGDEFAVILPHTNREGATYLAEKICFAVRSLAIPHENSQVNSYVTLSVGLSTLIPEPDSSCEEIIAAADLVMYQAKLAGRDRFLQ</sequence>
<dbReference type="InterPro" id="IPR000160">
    <property type="entry name" value="GGDEF_dom"/>
</dbReference>
<dbReference type="GO" id="GO:1902201">
    <property type="term" value="P:negative regulation of bacterial-type flagellum-dependent cell motility"/>
    <property type="evidence" value="ECO:0007669"/>
    <property type="project" value="TreeGrafter"/>
</dbReference>
<comment type="caution">
    <text evidence="4">The sequence shown here is derived from an EMBL/GenBank/DDBJ whole genome shotgun (WGS) entry which is preliminary data.</text>
</comment>
<dbReference type="PROSITE" id="PS50887">
    <property type="entry name" value="GGDEF"/>
    <property type="match status" value="1"/>
</dbReference>
<feature type="domain" description="Response regulatory" evidence="2">
    <location>
        <begin position="11"/>
        <end position="127"/>
    </location>
</feature>
<dbReference type="CDD" id="cd01949">
    <property type="entry name" value="GGDEF"/>
    <property type="match status" value="1"/>
</dbReference>
<dbReference type="FunFam" id="3.30.70.270:FF:000001">
    <property type="entry name" value="Diguanylate cyclase domain protein"/>
    <property type="match status" value="1"/>
</dbReference>
<evidence type="ECO:0000313" key="4">
    <source>
        <dbReference type="EMBL" id="MBD2294340.1"/>
    </source>
</evidence>
<dbReference type="GO" id="GO:0000160">
    <property type="term" value="P:phosphorelay signal transduction system"/>
    <property type="evidence" value="ECO:0007669"/>
    <property type="project" value="InterPro"/>
</dbReference>
<dbReference type="Pfam" id="PF00072">
    <property type="entry name" value="Response_reg"/>
    <property type="match status" value="1"/>
</dbReference>
<dbReference type="Pfam" id="PF00990">
    <property type="entry name" value="GGDEF"/>
    <property type="match status" value="1"/>
</dbReference>
<name>A0A926WHT3_9NOST</name>
<dbReference type="AlphaFoldDB" id="A0A926WHT3"/>
<evidence type="ECO:0000256" key="1">
    <source>
        <dbReference type="PROSITE-ProRule" id="PRU00169"/>
    </source>
</evidence>
<dbReference type="GO" id="GO:0052621">
    <property type="term" value="F:diguanylate cyclase activity"/>
    <property type="evidence" value="ECO:0007669"/>
    <property type="project" value="TreeGrafter"/>
</dbReference>
<dbReference type="GO" id="GO:0005886">
    <property type="term" value="C:plasma membrane"/>
    <property type="evidence" value="ECO:0007669"/>
    <property type="project" value="TreeGrafter"/>
</dbReference>
<dbReference type="SMART" id="SM00448">
    <property type="entry name" value="REC"/>
    <property type="match status" value="1"/>
</dbReference>
<proteinExistence type="predicted"/>
<dbReference type="EMBL" id="JACJQU010000006">
    <property type="protein sequence ID" value="MBD2294340.1"/>
    <property type="molecule type" value="Genomic_DNA"/>
</dbReference>
<evidence type="ECO:0000313" key="5">
    <source>
        <dbReference type="Proteomes" id="UP000662185"/>
    </source>
</evidence>
<protein>
    <submittedName>
        <fullName evidence="4">PleD family two-component system response regulator</fullName>
    </submittedName>
</protein>
<dbReference type="Gene3D" id="3.40.50.2300">
    <property type="match status" value="1"/>
</dbReference>
<reference evidence="5" key="1">
    <citation type="journal article" date="2020" name="ISME J.">
        <title>Comparative genomics reveals insights into cyanobacterial evolution and habitat adaptation.</title>
        <authorList>
            <person name="Chen M.Y."/>
            <person name="Teng W.K."/>
            <person name="Zhao L."/>
            <person name="Hu C.X."/>
            <person name="Zhou Y.K."/>
            <person name="Han B.P."/>
            <person name="Song L.R."/>
            <person name="Shu W.S."/>
        </authorList>
    </citation>
    <scope>NUCLEOTIDE SEQUENCE [LARGE SCALE GENOMIC DNA]</scope>
    <source>
        <strain evidence="5">FACHB-251</strain>
    </source>
</reference>
<feature type="modified residue" description="4-aspartylphosphate" evidence="1">
    <location>
        <position position="60"/>
    </location>
</feature>
<evidence type="ECO:0000259" key="2">
    <source>
        <dbReference type="PROSITE" id="PS50110"/>
    </source>
</evidence>
<organism evidence="4 5">
    <name type="scientific">Anabaena sphaerica FACHB-251</name>
    <dbReference type="NCBI Taxonomy" id="2692883"/>
    <lineage>
        <taxon>Bacteria</taxon>
        <taxon>Bacillati</taxon>
        <taxon>Cyanobacteriota</taxon>
        <taxon>Cyanophyceae</taxon>
        <taxon>Nostocales</taxon>
        <taxon>Nostocaceae</taxon>
        <taxon>Anabaena</taxon>
    </lineage>
</organism>
<dbReference type="InterPro" id="IPR029787">
    <property type="entry name" value="Nucleotide_cyclase"/>
</dbReference>
<dbReference type="RefSeq" id="WP_190560635.1">
    <property type="nucleotide sequence ID" value="NZ_JACJQU010000006.1"/>
</dbReference>
<dbReference type="SUPFAM" id="SSF55073">
    <property type="entry name" value="Nucleotide cyclase"/>
    <property type="match status" value="1"/>
</dbReference>
<dbReference type="InterPro" id="IPR043128">
    <property type="entry name" value="Rev_trsase/Diguanyl_cyclase"/>
</dbReference>
<dbReference type="Gene3D" id="3.30.70.270">
    <property type="match status" value="1"/>
</dbReference>
<keyword evidence="5" id="KW-1185">Reference proteome</keyword>
<gene>
    <name evidence="4" type="ORF">H6G06_12795</name>
</gene>
<dbReference type="PROSITE" id="PS50110">
    <property type="entry name" value="RESPONSE_REGULATORY"/>
    <property type="match status" value="1"/>
</dbReference>
<dbReference type="InterPro" id="IPR050469">
    <property type="entry name" value="Diguanylate_Cyclase"/>
</dbReference>
<evidence type="ECO:0000259" key="3">
    <source>
        <dbReference type="PROSITE" id="PS50887"/>
    </source>
</evidence>
<dbReference type="GO" id="GO:0043709">
    <property type="term" value="P:cell adhesion involved in single-species biofilm formation"/>
    <property type="evidence" value="ECO:0007669"/>
    <property type="project" value="TreeGrafter"/>
</dbReference>
<dbReference type="SMART" id="SM00267">
    <property type="entry name" value="GGDEF"/>
    <property type="match status" value="1"/>
</dbReference>
<dbReference type="NCBIfam" id="TIGR00254">
    <property type="entry name" value="GGDEF"/>
    <property type="match status" value="1"/>
</dbReference>
<dbReference type="SUPFAM" id="SSF52172">
    <property type="entry name" value="CheY-like"/>
    <property type="match status" value="1"/>
</dbReference>
<dbReference type="InterPro" id="IPR001789">
    <property type="entry name" value="Sig_transdc_resp-reg_receiver"/>
</dbReference>